<organism evidence="1 2">
    <name type="scientific">Kineosporia corallincola</name>
    <dbReference type="NCBI Taxonomy" id="2835133"/>
    <lineage>
        <taxon>Bacteria</taxon>
        <taxon>Bacillati</taxon>
        <taxon>Actinomycetota</taxon>
        <taxon>Actinomycetes</taxon>
        <taxon>Kineosporiales</taxon>
        <taxon>Kineosporiaceae</taxon>
        <taxon>Kineosporia</taxon>
    </lineage>
</organism>
<accession>A0ABS5TTX4</accession>
<comment type="caution">
    <text evidence="1">The sequence shown here is derived from an EMBL/GenBank/DDBJ whole genome shotgun (WGS) entry which is preliminary data.</text>
</comment>
<name>A0ABS5TTX4_9ACTN</name>
<sequence>MSDFIEQPADLKARLSKLDDVSGYILALADKLAQINELNKTAGGTDDAPAHAYHAQIDQPTALIVDLTQTLGEVFGVKAEASSAAADVLDRSSELAKEIAASAGTSEKPSS</sequence>
<dbReference type="Proteomes" id="UP001197247">
    <property type="component" value="Unassembled WGS sequence"/>
</dbReference>
<evidence type="ECO:0008006" key="3">
    <source>
        <dbReference type="Google" id="ProtNLM"/>
    </source>
</evidence>
<proteinExistence type="predicted"/>
<gene>
    <name evidence="1" type="ORF">KIH74_35210</name>
</gene>
<dbReference type="RefSeq" id="WP_214160786.1">
    <property type="nucleotide sequence ID" value="NZ_JAHBAY010000026.1"/>
</dbReference>
<dbReference type="EMBL" id="JAHBAY010000026">
    <property type="protein sequence ID" value="MBT0774246.1"/>
    <property type="molecule type" value="Genomic_DNA"/>
</dbReference>
<keyword evidence="2" id="KW-1185">Reference proteome</keyword>
<evidence type="ECO:0000313" key="2">
    <source>
        <dbReference type="Proteomes" id="UP001197247"/>
    </source>
</evidence>
<protein>
    <recommendedName>
        <fullName evidence="3">PE family protein</fullName>
    </recommendedName>
</protein>
<reference evidence="1 2" key="1">
    <citation type="submission" date="2021-05" db="EMBL/GenBank/DDBJ databases">
        <title>Kineosporia and Streptomyces sp. nov. two new marine actinobacteria isolated from Coral.</title>
        <authorList>
            <person name="Buangrab K."/>
            <person name="Sutthacheep M."/>
            <person name="Yeemin T."/>
            <person name="Harunari E."/>
            <person name="Igarashi Y."/>
            <person name="Kanchanasin P."/>
            <person name="Tanasupawat S."/>
            <person name="Phongsopitanun W."/>
        </authorList>
    </citation>
    <scope>NUCLEOTIDE SEQUENCE [LARGE SCALE GENOMIC DNA]</scope>
    <source>
        <strain evidence="1 2">J2-2</strain>
    </source>
</reference>
<evidence type="ECO:0000313" key="1">
    <source>
        <dbReference type="EMBL" id="MBT0774246.1"/>
    </source>
</evidence>